<evidence type="ECO:0000313" key="1">
    <source>
        <dbReference type="EMBL" id="KAK5965771.1"/>
    </source>
</evidence>
<accession>A0AAN8EPP2</accession>
<reference evidence="1 2" key="1">
    <citation type="submission" date="2019-10" db="EMBL/GenBank/DDBJ databases">
        <title>Assembly and Annotation for the nematode Trichostrongylus colubriformis.</title>
        <authorList>
            <person name="Martin J."/>
        </authorList>
    </citation>
    <scope>NUCLEOTIDE SEQUENCE [LARGE SCALE GENOMIC DNA]</scope>
    <source>
        <strain evidence="1">G859</strain>
        <tissue evidence="1">Whole worm</tissue>
    </source>
</reference>
<keyword evidence="2" id="KW-1185">Reference proteome</keyword>
<organism evidence="1 2">
    <name type="scientific">Trichostrongylus colubriformis</name>
    <name type="common">Black scour worm</name>
    <dbReference type="NCBI Taxonomy" id="6319"/>
    <lineage>
        <taxon>Eukaryota</taxon>
        <taxon>Metazoa</taxon>
        <taxon>Ecdysozoa</taxon>
        <taxon>Nematoda</taxon>
        <taxon>Chromadorea</taxon>
        <taxon>Rhabditida</taxon>
        <taxon>Rhabditina</taxon>
        <taxon>Rhabditomorpha</taxon>
        <taxon>Strongyloidea</taxon>
        <taxon>Trichostrongylidae</taxon>
        <taxon>Trichostrongylus</taxon>
    </lineage>
</organism>
<comment type="caution">
    <text evidence="1">The sequence shown here is derived from an EMBL/GenBank/DDBJ whole genome shotgun (WGS) entry which is preliminary data.</text>
</comment>
<protein>
    <submittedName>
        <fullName evidence="1">Uncharacterized protein</fullName>
    </submittedName>
</protein>
<gene>
    <name evidence="1" type="ORF">GCK32_021486</name>
</gene>
<proteinExistence type="predicted"/>
<dbReference type="Proteomes" id="UP001331761">
    <property type="component" value="Unassembled WGS sequence"/>
</dbReference>
<sequence length="68" mass="7906">MPLPLSPPEPLELHVRQFTPVDEAAGKDGVKETKRRGKDGTFSIFRLLTSFMPILHWLPKYVRFITIW</sequence>
<evidence type="ECO:0000313" key="2">
    <source>
        <dbReference type="Proteomes" id="UP001331761"/>
    </source>
</evidence>
<dbReference type="AlphaFoldDB" id="A0AAN8EPP2"/>
<dbReference type="EMBL" id="WIXE01024259">
    <property type="protein sequence ID" value="KAK5965771.1"/>
    <property type="molecule type" value="Genomic_DNA"/>
</dbReference>
<name>A0AAN8EPP2_TRICO</name>